<dbReference type="PROSITE" id="PS00409">
    <property type="entry name" value="PROKAR_NTER_METHYL"/>
    <property type="match status" value="1"/>
</dbReference>
<keyword evidence="1" id="KW-0472">Membrane</keyword>
<feature type="transmembrane region" description="Helical" evidence="1">
    <location>
        <begin position="24"/>
        <end position="48"/>
    </location>
</feature>
<evidence type="ECO:0000313" key="3">
    <source>
        <dbReference type="Proteomes" id="UP000298050"/>
    </source>
</evidence>
<accession>A0A4Z0M413</accession>
<proteinExistence type="predicted"/>
<dbReference type="EMBL" id="SRLE01000006">
    <property type="protein sequence ID" value="TGD74204.1"/>
    <property type="molecule type" value="Genomic_DNA"/>
</dbReference>
<dbReference type="AlphaFoldDB" id="A0A4Z0M413"/>
<dbReference type="RefSeq" id="WP_135442915.1">
    <property type="nucleotide sequence ID" value="NZ_SRLE01000006.1"/>
</dbReference>
<comment type="caution">
    <text evidence="2">The sequence shown here is derived from an EMBL/GenBank/DDBJ whole genome shotgun (WGS) entry which is preliminary data.</text>
</comment>
<gene>
    <name evidence="2" type="primary">pilV</name>
    <name evidence="2" type="ORF">E4634_08750</name>
</gene>
<dbReference type="NCBIfam" id="TIGR02532">
    <property type="entry name" value="IV_pilin_GFxxxE"/>
    <property type="match status" value="1"/>
</dbReference>
<keyword evidence="3" id="KW-1185">Reference proteome</keyword>
<dbReference type="NCBIfam" id="TIGR02523">
    <property type="entry name" value="type_IV_pilV"/>
    <property type="match status" value="1"/>
</dbReference>
<dbReference type="Proteomes" id="UP000298050">
    <property type="component" value="Unassembled WGS sequence"/>
</dbReference>
<dbReference type="OrthoDB" id="5741561at2"/>
<dbReference type="InterPro" id="IPR012902">
    <property type="entry name" value="N_methyl_site"/>
</dbReference>
<reference evidence="2 3" key="1">
    <citation type="submission" date="2019-04" db="EMBL/GenBank/DDBJ databases">
        <title>Taxonomy of novel Haliea sp. from mangrove soil of West Coast of India.</title>
        <authorList>
            <person name="Verma A."/>
            <person name="Kumar P."/>
            <person name="Krishnamurthi S."/>
        </authorList>
    </citation>
    <scope>NUCLEOTIDE SEQUENCE [LARGE SCALE GENOMIC DNA]</scope>
    <source>
        <strain evidence="2 3">SAOS-164</strain>
    </source>
</reference>
<evidence type="ECO:0000313" key="2">
    <source>
        <dbReference type="EMBL" id="TGD74204.1"/>
    </source>
</evidence>
<protein>
    <submittedName>
        <fullName evidence="2">Type IV pilus modification protein PilV</fullName>
    </submittedName>
</protein>
<organism evidence="2 3">
    <name type="scientific">Mangrovimicrobium sediminis</name>
    <dbReference type="NCBI Taxonomy" id="2562682"/>
    <lineage>
        <taxon>Bacteria</taxon>
        <taxon>Pseudomonadati</taxon>
        <taxon>Pseudomonadota</taxon>
        <taxon>Gammaproteobacteria</taxon>
        <taxon>Cellvibrionales</taxon>
        <taxon>Halieaceae</taxon>
        <taxon>Mangrovimicrobium</taxon>
    </lineage>
</organism>
<keyword evidence="1" id="KW-1133">Transmembrane helix</keyword>
<sequence>MALLKTSFATKRQRVTPAARQRGLTLIEVLITVFILSIGVLGIATLHITSKTSQYESVQRARAVSMGDSMLERIRNNPAGIAGYNIQMNPIGDGDGDGAGTIAEAPDPNCISVSCTPQQIAAQDLWEFEQELLGEAVTFNDEATAGLTNVNSCIRFTAFGTAARTGQLEIFIQWRGLHEAADGVPSDGDACGGADAGADPYRRQVVVSSFVVDATEL</sequence>
<dbReference type="InterPro" id="IPR013362">
    <property type="entry name" value="Pilus_4_PilV"/>
</dbReference>
<dbReference type="Pfam" id="PF07963">
    <property type="entry name" value="N_methyl"/>
    <property type="match status" value="1"/>
</dbReference>
<keyword evidence="1" id="KW-0812">Transmembrane</keyword>
<name>A0A4Z0M413_9GAMM</name>
<evidence type="ECO:0000256" key="1">
    <source>
        <dbReference type="SAM" id="Phobius"/>
    </source>
</evidence>